<dbReference type="AlphaFoldDB" id="A0A6G0TK47"/>
<protein>
    <recommendedName>
        <fullName evidence="13">Protein sleepless</fullName>
    </recommendedName>
</protein>
<evidence type="ECO:0000256" key="9">
    <source>
        <dbReference type="SAM" id="Phobius"/>
    </source>
</evidence>
<feature type="chain" id="PRO_5026086338" description="Protein sleepless" evidence="10">
    <location>
        <begin position="26"/>
        <end position="205"/>
    </location>
</feature>
<dbReference type="Proteomes" id="UP000475862">
    <property type="component" value="Unassembled WGS sequence"/>
</dbReference>
<evidence type="ECO:0000256" key="8">
    <source>
        <dbReference type="ARBA" id="ARBA00023288"/>
    </source>
</evidence>
<dbReference type="GO" id="GO:0098552">
    <property type="term" value="C:side of membrane"/>
    <property type="evidence" value="ECO:0007669"/>
    <property type="project" value="UniProtKB-KW"/>
</dbReference>
<evidence type="ECO:0000256" key="1">
    <source>
        <dbReference type="ARBA" id="ARBA00004589"/>
    </source>
</evidence>
<keyword evidence="6 9" id="KW-0472">Membrane</keyword>
<keyword evidence="12" id="KW-1185">Reference proteome</keyword>
<evidence type="ECO:0000256" key="5">
    <source>
        <dbReference type="ARBA" id="ARBA00022989"/>
    </source>
</evidence>
<gene>
    <name evidence="11" type="ORF">AGLY_008452</name>
</gene>
<evidence type="ECO:0000313" key="12">
    <source>
        <dbReference type="Proteomes" id="UP000475862"/>
    </source>
</evidence>
<dbReference type="GO" id="GO:0032222">
    <property type="term" value="P:regulation of synaptic transmission, cholinergic"/>
    <property type="evidence" value="ECO:0007669"/>
    <property type="project" value="InterPro"/>
</dbReference>
<dbReference type="OrthoDB" id="6496929at2759"/>
<accession>A0A6G0TK47</accession>
<evidence type="ECO:0000256" key="4">
    <source>
        <dbReference type="ARBA" id="ARBA00022729"/>
    </source>
</evidence>
<name>A0A6G0TK47_APHGL</name>
<keyword evidence="3 9" id="KW-0812">Transmembrane</keyword>
<feature type="signal peptide" evidence="10">
    <location>
        <begin position="1"/>
        <end position="25"/>
    </location>
</feature>
<keyword evidence="7" id="KW-0325">Glycoprotein</keyword>
<comment type="caution">
    <text evidence="11">The sequence shown here is derived from an EMBL/GenBank/DDBJ whole genome shotgun (WGS) entry which is preliminary data.</text>
</comment>
<feature type="transmembrane region" description="Helical" evidence="9">
    <location>
        <begin position="188"/>
        <end position="204"/>
    </location>
</feature>
<dbReference type="InterPro" id="IPR050975">
    <property type="entry name" value="Sleep_regulator"/>
</dbReference>
<dbReference type="InterPro" id="IPR031424">
    <property type="entry name" value="QVR-like"/>
</dbReference>
<evidence type="ECO:0000256" key="10">
    <source>
        <dbReference type="SAM" id="SignalP"/>
    </source>
</evidence>
<dbReference type="PANTHER" id="PTHR33562:SF14">
    <property type="entry name" value="PROTEIN QUIVER"/>
    <property type="match status" value="1"/>
</dbReference>
<organism evidence="11 12">
    <name type="scientific">Aphis glycines</name>
    <name type="common">Soybean aphid</name>
    <dbReference type="NCBI Taxonomy" id="307491"/>
    <lineage>
        <taxon>Eukaryota</taxon>
        <taxon>Metazoa</taxon>
        <taxon>Ecdysozoa</taxon>
        <taxon>Arthropoda</taxon>
        <taxon>Hexapoda</taxon>
        <taxon>Insecta</taxon>
        <taxon>Pterygota</taxon>
        <taxon>Neoptera</taxon>
        <taxon>Paraneoptera</taxon>
        <taxon>Hemiptera</taxon>
        <taxon>Sternorrhyncha</taxon>
        <taxon>Aphidomorpha</taxon>
        <taxon>Aphidoidea</taxon>
        <taxon>Aphididae</taxon>
        <taxon>Aphidini</taxon>
        <taxon>Aphis</taxon>
        <taxon>Aphis</taxon>
    </lineage>
</organism>
<reference evidence="11 12" key="1">
    <citation type="submission" date="2019-08" db="EMBL/GenBank/DDBJ databases">
        <title>The genome of the soybean aphid Biotype 1, its phylome, world population structure and adaptation to the North American continent.</title>
        <authorList>
            <person name="Giordano R."/>
            <person name="Donthu R.K."/>
            <person name="Hernandez A.G."/>
            <person name="Wright C.L."/>
            <person name="Zimin A.V."/>
        </authorList>
    </citation>
    <scope>NUCLEOTIDE SEQUENCE [LARGE SCALE GENOMIC DNA]</scope>
    <source>
        <tissue evidence="11">Whole aphids</tissue>
    </source>
</reference>
<sequence>MYCTSVAYAAIALIAVSTVFSTVKAEGEKNDIRCYVCNSHNDTACAQEKLPDHFKTECSKLNIGVPEESRKNYTLCRKIIQTIEPEVNGWYRTVKRDPITLASLSVRLSPGCVSLTVKVRQLKFSQMTTNTSITTNTLKMPSDKNRIIRTCGWDVSNYNNKCYHRSGFGGKQDVCTCLTDYCNSAQKTYIAFATVVAATFAILIL</sequence>
<keyword evidence="5 9" id="KW-1133">Transmembrane helix</keyword>
<dbReference type="GO" id="GO:0030431">
    <property type="term" value="P:sleep"/>
    <property type="evidence" value="ECO:0007669"/>
    <property type="project" value="InterPro"/>
</dbReference>
<evidence type="ECO:0000313" key="11">
    <source>
        <dbReference type="EMBL" id="KAE9534362.1"/>
    </source>
</evidence>
<evidence type="ECO:0000256" key="2">
    <source>
        <dbReference type="ARBA" id="ARBA00022622"/>
    </source>
</evidence>
<keyword evidence="2" id="KW-0336">GPI-anchor</keyword>
<keyword evidence="8" id="KW-0449">Lipoprotein</keyword>
<proteinExistence type="predicted"/>
<evidence type="ECO:0000256" key="3">
    <source>
        <dbReference type="ARBA" id="ARBA00022692"/>
    </source>
</evidence>
<evidence type="ECO:0008006" key="13">
    <source>
        <dbReference type="Google" id="ProtNLM"/>
    </source>
</evidence>
<evidence type="ECO:0000256" key="6">
    <source>
        <dbReference type="ARBA" id="ARBA00023136"/>
    </source>
</evidence>
<keyword evidence="4 10" id="KW-0732">Signal</keyword>
<comment type="subcellular location">
    <subcellularLocation>
        <location evidence="1">Membrane</location>
        <topology evidence="1">Lipid-anchor</topology>
        <topology evidence="1">GPI-anchor</topology>
    </subcellularLocation>
</comment>
<dbReference type="PANTHER" id="PTHR33562">
    <property type="entry name" value="ATILLA, ISOFORM B-RELATED-RELATED"/>
    <property type="match status" value="1"/>
</dbReference>
<evidence type="ECO:0000256" key="7">
    <source>
        <dbReference type="ARBA" id="ARBA00023180"/>
    </source>
</evidence>
<dbReference type="Pfam" id="PF17064">
    <property type="entry name" value="QVR"/>
    <property type="match status" value="1"/>
</dbReference>
<dbReference type="EMBL" id="VYZN01000028">
    <property type="protein sequence ID" value="KAE9534362.1"/>
    <property type="molecule type" value="Genomic_DNA"/>
</dbReference>